<dbReference type="Gene3D" id="1.50.10.20">
    <property type="match status" value="1"/>
</dbReference>
<evidence type="ECO:0000256" key="1">
    <source>
        <dbReference type="ARBA" id="ARBA00010497"/>
    </source>
</evidence>
<comment type="catalytic activity">
    <reaction evidence="9">
        <text>L-cysteinyl-[protein] + (2E,6E)-farnesyl diphosphate = S-(2E,6E)-farnesyl-L-cysteinyl-[protein] + diphosphate</text>
        <dbReference type="Rhea" id="RHEA:13345"/>
        <dbReference type="Rhea" id="RHEA-COMP:10131"/>
        <dbReference type="Rhea" id="RHEA-COMP:11535"/>
        <dbReference type="ChEBI" id="CHEBI:29950"/>
        <dbReference type="ChEBI" id="CHEBI:33019"/>
        <dbReference type="ChEBI" id="CHEBI:86019"/>
        <dbReference type="ChEBI" id="CHEBI:175763"/>
    </reaction>
</comment>
<keyword evidence="5 9" id="KW-0808">Transferase</keyword>
<dbReference type="EMBL" id="JANBOH010000177">
    <property type="protein sequence ID" value="KAJ1644293.1"/>
    <property type="molecule type" value="Genomic_DNA"/>
</dbReference>
<comment type="caution">
    <text evidence="11">The sequence shown here is derived from an EMBL/GenBank/DDBJ whole genome shotgun (WGS) entry which is preliminary data.</text>
</comment>
<gene>
    <name evidence="11" type="primary">RAM1</name>
    <name evidence="11" type="ORF">LPJ64_004015</name>
</gene>
<dbReference type="CDD" id="cd02893">
    <property type="entry name" value="FTase"/>
    <property type="match status" value="1"/>
</dbReference>
<organism evidence="11 12">
    <name type="scientific">Coemansia asiatica</name>
    <dbReference type="NCBI Taxonomy" id="1052880"/>
    <lineage>
        <taxon>Eukaryota</taxon>
        <taxon>Fungi</taxon>
        <taxon>Fungi incertae sedis</taxon>
        <taxon>Zoopagomycota</taxon>
        <taxon>Kickxellomycotina</taxon>
        <taxon>Kickxellomycetes</taxon>
        <taxon>Kickxellales</taxon>
        <taxon>Kickxellaceae</taxon>
        <taxon>Coemansia</taxon>
    </lineage>
</organism>
<evidence type="ECO:0000256" key="7">
    <source>
        <dbReference type="ARBA" id="ARBA00022737"/>
    </source>
</evidence>
<dbReference type="AlphaFoldDB" id="A0A9W8CJH5"/>
<accession>A0A9W8CJH5</accession>
<comment type="subunit">
    <text evidence="9">Heterodimer of an alpha and a beta subunit.</text>
</comment>
<keyword evidence="12" id="KW-1185">Reference proteome</keyword>
<dbReference type="PANTHER" id="PTHR11774:SF6">
    <property type="entry name" value="PROTEIN FARNESYLTRANSFERASE SUBUNIT BETA"/>
    <property type="match status" value="1"/>
</dbReference>
<keyword evidence="7" id="KW-0677">Repeat</keyword>
<feature type="domain" description="Prenyltransferase alpha-alpha toroid" evidence="10">
    <location>
        <begin position="57"/>
        <end position="410"/>
    </location>
</feature>
<evidence type="ECO:0000313" key="11">
    <source>
        <dbReference type="EMBL" id="KAJ1644293.1"/>
    </source>
</evidence>
<evidence type="ECO:0000256" key="5">
    <source>
        <dbReference type="ARBA" id="ARBA00022679"/>
    </source>
</evidence>
<dbReference type="InterPro" id="IPR045089">
    <property type="entry name" value="PGGT1B-like"/>
</dbReference>
<dbReference type="GO" id="GO:0008270">
    <property type="term" value="F:zinc ion binding"/>
    <property type="evidence" value="ECO:0007669"/>
    <property type="project" value="UniProtKB-UniRule"/>
</dbReference>
<keyword evidence="8 9" id="KW-0862">Zinc</keyword>
<protein>
    <recommendedName>
        <fullName evidence="3 9">Protein farnesyltransferase subunit beta</fullName>
        <shortName evidence="9">FTase-beta</shortName>
        <ecNumber evidence="2 9">2.5.1.58</ecNumber>
    </recommendedName>
</protein>
<evidence type="ECO:0000259" key="10">
    <source>
        <dbReference type="Pfam" id="PF00432"/>
    </source>
</evidence>
<evidence type="ECO:0000256" key="3">
    <source>
        <dbReference type="ARBA" id="ARBA00015798"/>
    </source>
</evidence>
<evidence type="ECO:0000313" key="12">
    <source>
        <dbReference type="Proteomes" id="UP001145021"/>
    </source>
</evidence>
<dbReference type="GO" id="GO:0005965">
    <property type="term" value="C:protein farnesyltransferase complex"/>
    <property type="evidence" value="ECO:0007669"/>
    <property type="project" value="UniProtKB-UniRule"/>
</dbReference>
<dbReference type="GO" id="GO:0097354">
    <property type="term" value="P:prenylation"/>
    <property type="evidence" value="ECO:0007669"/>
    <property type="project" value="UniProtKB-UniRule"/>
</dbReference>
<evidence type="ECO:0000256" key="2">
    <source>
        <dbReference type="ARBA" id="ARBA00012702"/>
    </source>
</evidence>
<evidence type="ECO:0000256" key="6">
    <source>
        <dbReference type="ARBA" id="ARBA00022723"/>
    </source>
</evidence>
<name>A0A9W8CJH5_9FUNG</name>
<dbReference type="SUPFAM" id="SSF48239">
    <property type="entry name" value="Terpenoid cyclases/Protein prenyltransferases"/>
    <property type="match status" value="1"/>
</dbReference>
<comment type="cofactor">
    <cofactor evidence="9">
        <name>Zn(2+)</name>
        <dbReference type="ChEBI" id="CHEBI:29105"/>
    </cofactor>
    <text evidence="9">Binds 1 zinc ion per subunit.</text>
</comment>
<keyword evidence="6 9" id="KW-0479">Metal-binding</keyword>
<evidence type="ECO:0000256" key="4">
    <source>
        <dbReference type="ARBA" id="ARBA00022602"/>
    </source>
</evidence>
<keyword evidence="4 9" id="KW-0637">Prenyltransferase</keyword>
<dbReference type="EC" id="2.5.1.58" evidence="2 9"/>
<dbReference type="InterPro" id="IPR001330">
    <property type="entry name" value="Prenyltrans"/>
</dbReference>
<evidence type="ECO:0000256" key="8">
    <source>
        <dbReference type="ARBA" id="ARBA00022833"/>
    </source>
</evidence>
<dbReference type="PANTHER" id="PTHR11774">
    <property type="entry name" value="GERANYLGERANYL TRANSFERASE TYPE BETA SUBUNIT"/>
    <property type="match status" value="1"/>
</dbReference>
<comment type="function">
    <text evidence="9">Catalyzes the transfer of a farnesyl moiety from farnesyl diphosphate to a cysteine at the fourth position from the C-terminus of several proteins. The beta subunit is responsible for peptide-binding.</text>
</comment>
<comment type="similarity">
    <text evidence="1 9">Belongs to the protein prenyltransferase subunit beta family.</text>
</comment>
<dbReference type="GO" id="GO:0004660">
    <property type="term" value="F:protein farnesyltransferase activity"/>
    <property type="evidence" value="ECO:0007669"/>
    <property type="project" value="UniProtKB-UniRule"/>
</dbReference>
<dbReference type="Proteomes" id="UP001145021">
    <property type="component" value="Unassembled WGS sequence"/>
</dbReference>
<reference evidence="11" key="1">
    <citation type="submission" date="2022-07" db="EMBL/GenBank/DDBJ databases">
        <title>Phylogenomic reconstructions and comparative analyses of Kickxellomycotina fungi.</title>
        <authorList>
            <person name="Reynolds N.K."/>
            <person name="Stajich J.E."/>
            <person name="Barry K."/>
            <person name="Grigoriev I.V."/>
            <person name="Crous P."/>
            <person name="Smith M.E."/>
        </authorList>
    </citation>
    <scope>NUCLEOTIDE SEQUENCE</scope>
    <source>
        <strain evidence="11">NBRC 105413</strain>
    </source>
</reference>
<dbReference type="InterPro" id="IPR026872">
    <property type="entry name" value="FTB"/>
</dbReference>
<proteinExistence type="inferred from homology"/>
<evidence type="ECO:0000256" key="9">
    <source>
        <dbReference type="RuleBase" id="RU365056"/>
    </source>
</evidence>
<dbReference type="InterPro" id="IPR008930">
    <property type="entry name" value="Terpenoid_cyclase/PrenylTrfase"/>
</dbReference>
<dbReference type="Pfam" id="PF00432">
    <property type="entry name" value="Prenyltrans"/>
    <property type="match status" value="1"/>
</dbReference>
<sequence>MSHLFSYDFRYDDNGYETETSVKQQDVEDSIGDIYLNLIDPATLGYGGDIDDSEHRLQTKRHGQYIAAMMDGLPDGFQVLDASQPWFSLWCLNSLSIMGVEIDDKLRKRAIETLKPLQDTNGGFCGGNRQLPHLAGSFAAVLSIIIAGSKEAYKIVDRQAMYRWLMTMKNPDGSFSMHKDGETDVRGIYCAMAIASLINIMTPELTKGSAEFIGRCQTCEGGIGPFPGVESHGGYTLCGLAALEILDRMDVLNLTRLSRWMVARQMAFEGGFNGRTNKLVDGCYSYWVGGAFPILQKALNRRAQDDYLYDRAALQRYILACCQDSKKGMGGLRDKPGMSPDLYHTMYCLAGLSLAQHYVGVDFERVQMVGEKTSVYSVPMRIMQWDVYPKHDLVLGVRSNALVPVHPVYSIPFKPLASCIKYFYSLSPLDKSFM</sequence>